<feature type="compositionally biased region" description="Low complexity" evidence="1">
    <location>
        <begin position="367"/>
        <end position="443"/>
    </location>
</feature>
<organism evidence="3 4">
    <name type="scientific">Dunaliella salina</name>
    <name type="common">Green alga</name>
    <name type="synonym">Protococcus salinus</name>
    <dbReference type="NCBI Taxonomy" id="3046"/>
    <lineage>
        <taxon>Eukaryota</taxon>
        <taxon>Viridiplantae</taxon>
        <taxon>Chlorophyta</taxon>
        <taxon>core chlorophytes</taxon>
        <taxon>Chlorophyceae</taxon>
        <taxon>CS clade</taxon>
        <taxon>Chlamydomonadales</taxon>
        <taxon>Dunaliellaceae</taxon>
        <taxon>Dunaliella</taxon>
    </lineage>
</organism>
<protein>
    <submittedName>
        <fullName evidence="3">Uncharacterized protein</fullName>
    </submittedName>
</protein>
<feature type="region of interest" description="Disordered" evidence="1">
    <location>
        <begin position="359"/>
        <end position="455"/>
    </location>
</feature>
<keyword evidence="2" id="KW-0472">Membrane</keyword>
<keyword evidence="2" id="KW-0812">Transmembrane</keyword>
<evidence type="ECO:0000313" key="3">
    <source>
        <dbReference type="EMBL" id="KAF5841109.1"/>
    </source>
</evidence>
<dbReference type="Gene3D" id="3.40.50.720">
    <property type="entry name" value="NAD(P)-binding Rossmann-like Domain"/>
    <property type="match status" value="1"/>
</dbReference>
<dbReference type="EMBL" id="MU069494">
    <property type="protein sequence ID" value="KAF5841109.1"/>
    <property type="molecule type" value="Genomic_DNA"/>
</dbReference>
<accession>A0ABQ7H2M4</accession>
<dbReference type="PRINTS" id="PR00081">
    <property type="entry name" value="GDHRDH"/>
</dbReference>
<feature type="region of interest" description="Disordered" evidence="1">
    <location>
        <begin position="480"/>
        <end position="499"/>
    </location>
</feature>
<dbReference type="PANTHER" id="PTHR44656:SF7">
    <property type="entry name" value="DEHYDROGENASE_REDUCTASE SDR FAMILY MEMBER 12"/>
    <property type="match status" value="1"/>
</dbReference>
<evidence type="ECO:0000256" key="2">
    <source>
        <dbReference type="SAM" id="Phobius"/>
    </source>
</evidence>
<dbReference type="Proteomes" id="UP000815325">
    <property type="component" value="Unassembled WGS sequence"/>
</dbReference>
<sequence>MIWTLVTFVPVLLLRLYIELLGTMLRNLQFMFVGSKHFSREAYDKASKTFDKSILERRLDGKVCVVTGANQGLGLACSQALAKCGATLYMVCRNAERGQKAVQGVQDKTGNPNVHLRLCDVSSVKSILGLVAELDKPGSKIDVLVQNAGVLLNEPQKSEDGYDLNFATNMLGPYILTRLLEGVLKRSAPSRVIFVSSGGMLTQPLDVDVQKAPSARGYDGTALYARDKRRQVAVAERLAELWNDSGVKVLSMHPGWATTEGVRKSIPGFYKFYQDKFRDPEQGADTIAYLALEDEDKLVPGGFYLDRAPQAKHLSMGGTQYSKSELDRLMANLDSMVSQTEYRTMAASAGLAGRASTSMTCTHSHASGSSSTGNSSSGSGFSSSGSGSSNSIRSSSSSGGSGNSSSMSIGSGSSSSGSSCNSSSMSSGSDYSRSINSGSSRSSRGSKKKAATMTAVAAAAAVVAAAARGGAVRRAVVMKNEQGRRSWKRRGGPRMTKNE</sequence>
<dbReference type="SUPFAM" id="SSF51735">
    <property type="entry name" value="NAD(P)-binding Rossmann-fold domains"/>
    <property type="match status" value="1"/>
</dbReference>
<gene>
    <name evidence="3" type="ORF">DUNSADRAFT_14283</name>
</gene>
<evidence type="ECO:0000256" key="1">
    <source>
        <dbReference type="SAM" id="MobiDB-lite"/>
    </source>
</evidence>
<comment type="caution">
    <text evidence="3">The sequence shown here is derived from an EMBL/GenBank/DDBJ whole genome shotgun (WGS) entry which is preliminary data.</text>
</comment>
<dbReference type="InterPro" id="IPR052992">
    <property type="entry name" value="SDR_member_12"/>
</dbReference>
<dbReference type="InterPro" id="IPR036291">
    <property type="entry name" value="NAD(P)-bd_dom_sf"/>
</dbReference>
<evidence type="ECO:0000313" key="4">
    <source>
        <dbReference type="Proteomes" id="UP000815325"/>
    </source>
</evidence>
<dbReference type="PANTHER" id="PTHR44656">
    <property type="entry name" value="DEHYDROGENASE/REDUCTASE SDR FAMILY MEMBER 12"/>
    <property type="match status" value="1"/>
</dbReference>
<name>A0ABQ7H2M4_DUNSA</name>
<proteinExistence type="predicted"/>
<reference evidence="3" key="1">
    <citation type="submission" date="2017-08" db="EMBL/GenBank/DDBJ databases">
        <authorList>
            <person name="Polle J.E."/>
            <person name="Barry K."/>
            <person name="Cushman J."/>
            <person name="Schmutz J."/>
            <person name="Tran D."/>
            <person name="Hathwaick L.T."/>
            <person name="Yim W.C."/>
            <person name="Jenkins J."/>
            <person name="Mckie-Krisberg Z.M."/>
            <person name="Prochnik S."/>
            <person name="Lindquist E."/>
            <person name="Dockter R.B."/>
            <person name="Adam C."/>
            <person name="Molina H."/>
            <person name="Bunkerborg J."/>
            <person name="Jin E."/>
            <person name="Buchheim M."/>
            <person name="Magnuson J."/>
        </authorList>
    </citation>
    <scope>NUCLEOTIDE SEQUENCE</scope>
    <source>
        <strain evidence="3">CCAP 19/18</strain>
    </source>
</reference>
<keyword evidence="4" id="KW-1185">Reference proteome</keyword>
<keyword evidence="2" id="KW-1133">Transmembrane helix</keyword>
<dbReference type="InterPro" id="IPR002347">
    <property type="entry name" value="SDR_fam"/>
</dbReference>
<feature type="transmembrane region" description="Helical" evidence="2">
    <location>
        <begin position="450"/>
        <end position="471"/>
    </location>
</feature>
<dbReference type="Pfam" id="PF00106">
    <property type="entry name" value="adh_short"/>
    <property type="match status" value="1"/>
</dbReference>